<keyword evidence="1" id="KW-0472">Membrane</keyword>
<gene>
    <name evidence="2" type="ORF">S01H1_67664</name>
</gene>
<dbReference type="Pfam" id="PF19610">
    <property type="entry name" value="DUF6115"/>
    <property type="match status" value="1"/>
</dbReference>
<evidence type="ECO:0000313" key="2">
    <source>
        <dbReference type="EMBL" id="GAG40186.1"/>
    </source>
</evidence>
<comment type="caution">
    <text evidence="2">The sequence shown here is derived from an EMBL/GenBank/DDBJ whole genome shotgun (WGS) entry which is preliminary data.</text>
</comment>
<name>X0YU74_9ZZZZ</name>
<dbReference type="InterPro" id="IPR036388">
    <property type="entry name" value="WH-like_DNA-bd_sf"/>
</dbReference>
<organism evidence="2">
    <name type="scientific">marine sediment metagenome</name>
    <dbReference type="NCBI Taxonomy" id="412755"/>
    <lineage>
        <taxon>unclassified sequences</taxon>
        <taxon>metagenomes</taxon>
        <taxon>ecological metagenomes</taxon>
    </lineage>
</organism>
<protein>
    <submittedName>
        <fullName evidence="2">Uncharacterized protein</fullName>
    </submittedName>
</protein>
<dbReference type="InterPro" id="IPR016032">
    <property type="entry name" value="Sig_transdc_resp-reg_C-effctor"/>
</dbReference>
<feature type="transmembrane region" description="Helical" evidence="1">
    <location>
        <begin position="12"/>
        <end position="29"/>
    </location>
</feature>
<dbReference type="InterPro" id="IPR046118">
    <property type="entry name" value="DUF6115"/>
</dbReference>
<evidence type="ECO:0000256" key="1">
    <source>
        <dbReference type="SAM" id="Phobius"/>
    </source>
</evidence>
<dbReference type="GO" id="GO:0006355">
    <property type="term" value="P:regulation of DNA-templated transcription"/>
    <property type="evidence" value="ECO:0007669"/>
    <property type="project" value="InterPro"/>
</dbReference>
<dbReference type="AlphaFoldDB" id="X0YU74"/>
<dbReference type="SUPFAM" id="SSF46894">
    <property type="entry name" value="C-terminal effector domain of the bipartite response regulators"/>
    <property type="match status" value="1"/>
</dbReference>
<dbReference type="GO" id="GO:0003677">
    <property type="term" value="F:DNA binding"/>
    <property type="evidence" value="ECO:0007669"/>
    <property type="project" value="InterPro"/>
</dbReference>
<accession>X0YU74</accession>
<dbReference type="Gene3D" id="1.10.10.10">
    <property type="entry name" value="Winged helix-like DNA-binding domain superfamily/Winged helix DNA-binding domain"/>
    <property type="match status" value="1"/>
</dbReference>
<dbReference type="EMBL" id="BARS01044833">
    <property type="protein sequence ID" value="GAG40186.1"/>
    <property type="molecule type" value="Genomic_DNA"/>
</dbReference>
<sequence>MSTTTELQLLMFAQIGIDIIIIVVFIFVVRRLRYANKGKSFDKTVKMLESLFTDADKIAQQFKVQLEEKHHLIKRLNEQLDKRVGSLNGLLQRADALLSSHAQQAADAECDPLSLNSQERQIIALAGEGYDLKEIAKRLSIPKEEVKLVLDLKQKLSQIGKEEGLS</sequence>
<keyword evidence="1" id="KW-1133">Transmembrane helix</keyword>
<reference evidence="2" key="1">
    <citation type="journal article" date="2014" name="Front. Microbiol.">
        <title>High frequency of phylogenetically diverse reductive dehalogenase-homologous genes in deep subseafloor sedimentary metagenomes.</title>
        <authorList>
            <person name="Kawai M."/>
            <person name="Futagami T."/>
            <person name="Toyoda A."/>
            <person name="Takaki Y."/>
            <person name="Nishi S."/>
            <person name="Hori S."/>
            <person name="Arai W."/>
            <person name="Tsubouchi T."/>
            <person name="Morono Y."/>
            <person name="Uchiyama I."/>
            <person name="Ito T."/>
            <person name="Fujiyama A."/>
            <person name="Inagaki F."/>
            <person name="Takami H."/>
        </authorList>
    </citation>
    <scope>NUCLEOTIDE SEQUENCE</scope>
    <source>
        <strain evidence="2">Expedition CK06-06</strain>
    </source>
</reference>
<keyword evidence="1" id="KW-0812">Transmembrane</keyword>
<proteinExistence type="predicted"/>